<dbReference type="EMBL" id="PUFI01000016">
    <property type="protein sequence ID" value="TDG67227.1"/>
    <property type="molecule type" value="Genomic_DNA"/>
</dbReference>
<reference evidence="1 2" key="1">
    <citation type="journal article" date="2019" name="Appl. Microbiol. Biotechnol.">
        <title>Uncovering carbohydrate metabolism through a genotype-phenotype association study of 56 lactic acid bacteria genomes.</title>
        <authorList>
            <person name="Buron-Moles G."/>
            <person name="Chailyan A."/>
            <person name="Dolejs I."/>
            <person name="Forster J."/>
            <person name="Miks M.H."/>
        </authorList>
    </citation>
    <scope>NUCLEOTIDE SEQUENCE [LARGE SCALE GENOMIC DNA]</scope>
    <source>
        <strain evidence="1 2">ATCC 700006</strain>
    </source>
</reference>
<proteinExistence type="predicted"/>
<gene>
    <name evidence="1" type="ORF">C5L23_000181</name>
</gene>
<sequence length="38" mass="4424">MENLTEVWSVDDIIISFDNGCGRYTYSRWSKALGQVRI</sequence>
<comment type="caution">
    <text evidence="1">The sequence shown here is derived from an EMBL/GenBank/DDBJ whole genome shotgun (WGS) entry which is preliminary data.</text>
</comment>
<protein>
    <submittedName>
        <fullName evidence="1">Uncharacterized protein</fullName>
    </submittedName>
</protein>
<dbReference type="STRING" id="907931.GCA_000165675_00507"/>
<dbReference type="AlphaFoldDB" id="A0A4V3A285"/>
<keyword evidence="2" id="KW-1185">Reference proteome</keyword>
<accession>A0A4V3A285</accession>
<organism evidence="1 2">
    <name type="scientific">Leuconostoc fallax</name>
    <dbReference type="NCBI Taxonomy" id="1251"/>
    <lineage>
        <taxon>Bacteria</taxon>
        <taxon>Bacillati</taxon>
        <taxon>Bacillota</taxon>
        <taxon>Bacilli</taxon>
        <taxon>Lactobacillales</taxon>
        <taxon>Lactobacillaceae</taxon>
        <taxon>Leuconostoc</taxon>
    </lineage>
</organism>
<evidence type="ECO:0000313" key="2">
    <source>
        <dbReference type="Proteomes" id="UP000295681"/>
    </source>
</evidence>
<evidence type="ECO:0000313" key="1">
    <source>
        <dbReference type="EMBL" id="TDG67227.1"/>
    </source>
</evidence>
<dbReference type="Proteomes" id="UP000295681">
    <property type="component" value="Unassembled WGS sequence"/>
</dbReference>
<name>A0A4V3A285_9LACO</name>